<dbReference type="EMBL" id="JAFHDT010000021">
    <property type="protein sequence ID" value="KAI7794551.1"/>
    <property type="molecule type" value="Genomic_DNA"/>
</dbReference>
<organism evidence="1 2">
    <name type="scientific">Triplophysa rosa</name>
    <name type="common">Cave loach</name>
    <dbReference type="NCBI Taxonomy" id="992332"/>
    <lineage>
        <taxon>Eukaryota</taxon>
        <taxon>Metazoa</taxon>
        <taxon>Chordata</taxon>
        <taxon>Craniata</taxon>
        <taxon>Vertebrata</taxon>
        <taxon>Euteleostomi</taxon>
        <taxon>Actinopterygii</taxon>
        <taxon>Neopterygii</taxon>
        <taxon>Teleostei</taxon>
        <taxon>Ostariophysi</taxon>
        <taxon>Cypriniformes</taxon>
        <taxon>Nemacheilidae</taxon>
        <taxon>Triplophysa</taxon>
    </lineage>
</organism>
<comment type="caution">
    <text evidence="1">The sequence shown here is derived from an EMBL/GenBank/DDBJ whole genome shotgun (WGS) entry which is preliminary data.</text>
</comment>
<sequence>FTHYDNRLIGRVQLEEQTGALNISNISTDDSGLYEALIIINKQITKIKYKVDAYAPVSVPVISSSSSLVSAHQSPAFLSLCLQVLLYCNVKELSSL</sequence>
<gene>
    <name evidence="1" type="ORF">IRJ41_015351</name>
</gene>
<evidence type="ECO:0000313" key="2">
    <source>
        <dbReference type="Proteomes" id="UP001059041"/>
    </source>
</evidence>
<name>A0A9W7WC21_TRIRA</name>
<reference evidence="1" key="1">
    <citation type="submission" date="2021-02" db="EMBL/GenBank/DDBJ databases">
        <title>Comparative genomics reveals that relaxation of natural selection precedes convergent phenotypic evolution of cavefish.</title>
        <authorList>
            <person name="Peng Z."/>
        </authorList>
    </citation>
    <scope>NUCLEOTIDE SEQUENCE</scope>
    <source>
        <tissue evidence="1">Muscle</tissue>
    </source>
</reference>
<proteinExistence type="predicted"/>
<protein>
    <submittedName>
        <fullName evidence="1">SLAM family member 5-like</fullName>
    </submittedName>
</protein>
<dbReference type="PANTHER" id="PTHR21063">
    <property type="entry name" value="LFA-3"/>
    <property type="match status" value="1"/>
</dbReference>
<dbReference type="Proteomes" id="UP001059041">
    <property type="component" value="Linkage Group LG21"/>
</dbReference>
<dbReference type="PANTHER" id="PTHR21063:SF4">
    <property type="entry name" value="CD48 ANTIGEN-RELATED"/>
    <property type="match status" value="1"/>
</dbReference>
<accession>A0A9W7WC21</accession>
<dbReference type="InterPro" id="IPR013783">
    <property type="entry name" value="Ig-like_fold"/>
</dbReference>
<keyword evidence="2" id="KW-1185">Reference proteome</keyword>
<evidence type="ECO:0000313" key="1">
    <source>
        <dbReference type="EMBL" id="KAI7794551.1"/>
    </source>
</evidence>
<dbReference type="Gene3D" id="2.60.40.10">
    <property type="entry name" value="Immunoglobulins"/>
    <property type="match status" value="1"/>
</dbReference>
<feature type="non-terminal residue" evidence="1">
    <location>
        <position position="96"/>
    </location>
</feature>
<dbReference type="AlphaFoldDB" id="A0A9W7WC21"/>